<evidence type="ECO:0000259" key="7">
    <source>
        <dbReference type="PROSITE" id="PS50968"/>
    </source>
</evidence>
<evidence type="ECO:0000256" key="6">
    <source>
        <dbReference type="PROSITE-ProRule" id="PRU00409"/>
    </source>
</evidence>
<evidence type="ECO:0000313" key="11">
    <source>
        <dbReference type="Proteomes" id="UP000316726"/>
    </source>
</evidence>
<dbReference type="EMBL" id="CP031043">
    <property type="protein sequence ID" value="QDZ23415.1"/>
    <property type="molecule type" value="Genomic_DNA"/>
</dbReference>
<reference evidence="10 11" key="1">
    <citation type="submission" date="2018-07" db="EMBL/GenBank/DDBJ databases">
        <title>The complete nuclear genome of the prasinophyte Chloropicon primus (CCMP1205).</title>
        <authorList>
            <person name="Pombert J.-F."/>
            <person name="Otis C."/>
            <person name="Turmel M."/>
            <person name="Lemieux C."/>
        </authorList>
    </citation>
    <scope>NUCLEOTIDE SEQUENCE [LARGE SCALE GENOMIC DNA]</scope>
    <source>
        <strain evidence="10 11">CCMP1205</strain>
    </source>
</reference>
<feature type="domain" description="ATP-grasp" evidence="8">
    <location>
        <begin position="125"/>
        <end position="323"/>
    </location>
</feature>
<dbReference type="Gene3D" id="3.30.1490.20">
    <property type="entry name" value="ATP-grasp fold, A domain"/>
    <property type="match status" value="1"/>
</dbReference>
<dbReference type="InterPro" id="IPR005482">
    <property type="entry name" value="Biotin_COase_C"/>
</dbReference>
<proteinExistence type="predicted"/>
<dbReference type="InterPro" id="IPR016185">
    <property type="entry name" value="PreATP-grasp_dom_sf"/>
</dbReference>
<gene>
    <name evidence="10" type="ORF">A3770_10p59330</name>
</gene>
<dbReference type="Gene3D" id="3.40.50.20">
    <property type="match status" value="1"/>
</dbReference>
<dbReference type="Gene3D" id="3.30.700.40">
    <property type="match status" value="1"/>
</dbReference>
<dbReference type="InterPro" id="IPR005481">
    <property type="entry name" value="BC-like_N"/>
</dbReference>
<dbReference type="PROSITE" id="PS50968">
    <property type="entry name" value="BIOTINYL_LIPOYL"/>
    <property type="match status" value="1"/>
</dbReference>
<dbReference type="Pfam" id="PF02785">
    <property type="entry name" value="Biotin_carb_C"/>
    <property type="match status" value="1"/>
</dbReference>
<dbReference type="InterPro" id="IPR013815">
    <property type="entry name" value="ATP_grasp_subdomain_1"/>
</dbReference>
<feature type="domain" description="Lipoyl-binding" evidence="7">
    <location>
        <begin position="597"/>
        <end position="674"/>
    </location>
</feature>
<dbReference type="SUPFAM" id="SSF56059">
    <property type="entry name" value="Glutathione synthetase ATP-binding domain-like"/>
    <property type="match status" value="1"/>
</dbReference>
<dbReference type="InterPro" id="IPR011054">
    <property type="entry name" value="Rudment_hybrid_motif"/>
</dbReference>
<evidence type="ECO:0000256" key="3">
    <source>
        <dbReference type="ARBA" id="ARBA00022741"/>
    </source>
</evidence>
<dbReference type="OrthoDB" id="196847at2759"/>
<keyword evidence="11" id="KW-1185">Reference proteome</keyword>
<dbReference type="InterPro" id="IPR011764">
    <property type="entry name" value="Biotin_carboxylation_dom"/>
</dbReference>
<keyword evidence="2" id="KW-0436">Ligase</keyword>
<keyword evidence="5" id="KW-0092">Biotin</keyword>
<dbReference type="FunFam" id="3.30.1490.20:FF:000003">
    <property type="entry name" value="acetyl-CoA carboxylase isoform X1"/>
    <property type="match status" value="1"/>
</dbReference>
<dbReference type="Pfam" id="PF02786">
    <property type="entry name" value="CPSase_L_D2"/>
    <property type="match status" value="1"/>
</dbReference>
<evidence type="ECO:0000259" key="9">
    <source>
        <dbReference type="PROSITE" id="PS50979"/>
    </source>
</evidence>
<evidence type="ECO:0000256" key="2">
    <source>
        <dbReference type="ARBA" id="ARBA00022598"/>
    </source>
</evidence>
<dbReference type="InterPro" id="IPR011761">
    <property type="entry name" value="ATP-grasp"/>
</dbReference>
<dbReference type="PROSITE" id="PS50975">
    <property type="entry name" value="ATP_GRASP"/>
    <property type="match status" value="1"/>
</dbReference>
<keyword evidence="4 6" id="KW-0067">ATP-binding</keyword>
<feature type="domain" description="Biotin carboxylation" evidence="9">
    <location>
        <begin position="6"/>
        <end position="459"/>
    </location>
</feature>
<dbReference type="InterPro" id="IPR001882">
    <property type="entry name" value="Biotin_BS"/>
</dbReference>
<name>A0A5B8MUV4_9CHLO</name>
<dbReference type="GO" id="GO:0004485">
    <property type="term" value="F:methylcrotonoyl-CoA carboxylase activity"/>
    <property type="evidence" value="ECO:0007669"/>
    <property type="project" value="TreeGrafter"/>
</dbReference>
<dbReference type="InterPro" id="IPR050856">
    <property type="entry name" value="Biotin_carboxylase_complex"/>
</dbReference>
<dbReference type="InterPro" id="IPR000089">
    <property type="entry name" value="Biotin_lipoyl"/>
</dbReference>
<dbReference type="GO" id="GO:0046872">
    <property type="term" value="F:metal ion binding"/>
    <property type="evidence" value="ECO:0007669"/>
    <property type="project" value="InterPro"/>
</dbReference>
<dbReference type="FunFam" id="3.30.470.20:FF:000028">
    <property type="entry name" value="Methylcrotonoyl-CoA carboxylase subunit alpha, mitochondrial"/>
    <property type="match status" value="1"/>
</dbReference>
<dbReference type="GO" id="GO:0005739">
    <property type="term" value="C:mitochondrion"/>
    <property type="evidence" value="ECO:0007669"/>
    <property type="project" value="TreeGrafter"/>
</dbReference>
<dbReference type="PANTHER" id="PTHR18866:SF33">
    <property type="entry name" value="METHYLCROTONOYL-COA CARBOXYLASE SUBUNIT ALPHA, MITOCHONDRIAL-RELATED"/>
    <property type="match status" value="1"/>
</dbReference>
<dbReference type="Gene3D" id="2.40.50.100">
    <property type="match status" value="1"/>
</dbReference>
<evidence type="ECO:0000256" key="5">
    <source>
        <dbReference type="ARBA" id="ARBA00023267"/>
    </source>
</evidence>
<dbReference type="PROSITE" id="PS00867">
    <property type="entry name" value="CPSASE_2"/>
    <property type="match status" value="1"/>
</dbReference>
<dbReference type="PANTHER" id="PTHR18866">
    <property type="entry name" value="CARBOXYLASE:PYRUVATE/ACETYL-COA/PROPIONYL-COA CARBOXYLASE"/>
    <property type="match status" value="1"/>
</dbReference>
<dbReference type="STRING" id="1764295.A0A5B8MUV4"/>
<dbReference type="InterPro" id="IPR005479">
    <property type="entry name" value="CPAse_ATP-bd"/>
</dbReference>
<comment type="cofactor">
    <cofactor evidence="1">
        <name>biotin</name>
        <dbReference type="ChEBI" id="CHEBI:57586"/>
    </cofactor>
</comment>
<dbReference type="Gene3D" id="3.30.470.20">
    <property type="entry name" value="ATP-grasp fold, B domain"/>
    <property type="match status" value="1"/>
</dbReference>
<dbReference type="SUPFAM" id="SSF51246">
    <property type="entry name" value="Rudiment single hybrid motif"/>
    <property type="match status" value="1"/>
</dbReference>
<dbReference type="PROSITE" id="PS00866">
    <property type="entry name" value="CPSASE_1"/>
    <property type="match status" value="1"/>
</dbReference>
<evidence type="ECO:0000256" key="1">
    <source>
        <dbReference type="ARBA" id="ARBA00001953"/>
    </source>
</evidence>
<protein>
    <submittedName>
        <fullName evidence="10">Subunit alpha of methylcrotonoyl-CoA carboxylase</fullName>
    </submittedName>
</protein>
<dbReference type="PROSITE" id="PS50979">
    <property type="entry name" value="BC"/>
    <property type="match status" value="1"/>
</dbReference>
<dbReference type="PROSITE" id="PS00188">
    <property type="entry name" value="BIOTIN"/>
    <property type="match status" value="1"/>
</dbReference>
<dbReference type="AlphaFoldDB" id="A0A5B8MUV4"/>
<keyword evidence="3 6" id="KW-0547">Nucleotide-binding</keyword>
<organism evidence="10 11">
    <name type="scientific">Chloropicon primus</name>
    <dbReference type="NCBI Taxonomy" id="1764295"/>
    <lineage>
        <taxon>Eukaryota</taxon>
        <taxon>Viridiplantae</taxon>
        <taxon>Chlorophyta</taxon>
        <taxon>Chloropicophyceae</taxon>
        <taxon>Chloropicales</taxon>
        <taxon>Chloropicaceae</taxon>
        <taxon>Chloropicon</taxon>
    </lineage>
</organism>
<dbReference type="FunFam" id="3.40.50.20:FF:000010">
    <property type="entry name" value="Propionyl-CoA carboxylase subunit alpha"/>
    <property type="match status" value="1"/>
</dbReference>
<dbReference type="Proteomes" id="UP000316726">
    <property type="component" value="Chromosome 10"/>
</dbReference>
<dbReference type="Pfam" id="PF00364">
    <property type="entry name" value="Biotin_lipoyl"/>
    <property type="match status" value="1"/>
</dbReference>
<dbReference type="SUPFAM" id="SSF51230">
    <property type="entry name" value="Single hybrid motif"/>
    <property type="match status" value="1"/>
</dbReference>
<dbReference type="SUPFAM" id="SSF52440">
    <property type="entry name" value="PreATP-grasp domain"/>
    <property type="match status" value="1"/>
</dbReference>
<dbReference type="CDD" id="cd06850">
    <property type="entry name" value="biotinyl_domain"/>
    <property type="match status" value="1"/>
</dbReference>
<dbReference type="InterPro" id="IPR011053">
    <property type="entry name" value="Single_hybrid_motif"/>
</dbReference>
<sequence>MNQLGAVRKLLVANRGEIACRVMKTARRLGVPTVAVYSKVDEMAKHVTYADEAFCIGSAAAKDSYLRKDRIIDVALRTGATHIHPGYGFLSENTDFAQDCASNGIKFVGPPASAIRAMGDKIESKVIMEKAGVPLVPGYHGSDQSLETLVEECKKIGFPVLVKAALGGGGKGMKVAQSEDECVDAIQSAQREALSSFGDQRVLLEKYVGQPRHIEVQVLADGHGNILHFYERDCSVQRRHQKIIEEAPAFGITKDFQNQLHKAAIDAARAVGYENAGTVEFLVDADTWEFYFMEMNTRLQVEHPVSESVTGVDLVELQLRVASGEEMPFKQKDVKCDGHAVEVRLYAENPYNDFLPATGDLLRLKVPPETTEFALTDKVRVDSGVRQGDSVTDYYDPMIAKMITKGKDRAEAITSMQKALGELQIADLPNNVGFLQTIMKHEKFLEGDIETNFIPKHEKELFAKAGEAERRHWLALALALRCKIEGASAAAAASPWGASDGFRGTGISYRREIEVELDGDDAVVTEVEYGKGGEVIVEGQVANMLTLGDSKFEIEIDGQQHRGDFAVADGASGKEAIHVFLSGGSHFAAAFPAVDHTVEEDQSGKKSITSPMPGRVVQVFAEDGMELKKGDAILAIEAMKMEYIIRASKDGVISGLSLQKDTKVGDGAVLAYIVDPVAA</sequence>
<dbReference type="Pfam" id="PF00289">
    <property type="entry name" value="Biotin_carb_N"/>
    <property type="match status" value="1"/>
</dbReference>
<evidence type="ECO:0000313" key="10">
    <source>
        <dbReference type="EMBL" id="QDZ23415.1"/>
    </source>
</evidence>
<evidence type="ECO:0000259" key="8">
    <source>
        <dbReference type="PROSITE" id="PS50975"/>
    </source>
</evidence>
<evidence type="ECO:0000256" key="4">
    <source>
        <dbReference type="ARBA" id="ARBA00022840"/>
    </source>
</evidence>
<dbReference type="GO" id="GO:0005524">
    <property type="term" value="F:ATP binding"/>
    <property type="evidence" value="ECO:0007669"/>
    <property type="project" value="UniProtKB-UniRule"/>
</dbReference>
<accession>A0A5B8MUV4</accession>
<dbReference type="SMART" id="SM00878">
    <property type="entry name" value="Biotin_carb_C"/>
    <property type="match status" value="1"/>
</dbReference>